<dbReference type="InterPro" id="IPR020846">
    <property type="entry name" value="MFS_dom"/>
</dbReference>
<protein>
    <submittedName>
        <fullName evidence="9">MFS transporter</fullName>
    </submittedName>
</protein>
<feature type="transmembrane region" description="Helical" evidence="7">
    <location>
        <begin position="396"/>
        <end position="416"/>
    </location>
</feature>
<keyword evidence="10" id="KW-1185">Reference proteome</keyword>
<feature type="transmembrane region" description="Helical" evidence="7">
    <location>
        <begin position="369"/>
        <end position="390"/>
    </location>
</feature>
<feature type="transmembrane region" description="Helical" evidence="7">
    <location>
        <begin position="241"/>
        <end position="264"/>
    </location>
</feature>
<feature type="transmembrane region" description="Helical" evidence="7">
    <location>
        <begin position="304"/>
        <end position="322"/>
    </location>
</feature>
<evidence type="ECO:0000313" key="9">
    <source>
        <dbReference type="EMBL" id="MCQ8771168.1"/>
    </source>
</evidence>
<feature type="domain" description="Major facilitator superfamily (MFS) profile" evidence="8">
    <location>
        <begin position="237"/>
        <end position="430"/>
    </location>
</feature>
<evidence type="ECO:0000256" key="4">
    <source>
        <dbReference type="ARBA" id="ARBA00022989"/>
    </source>
</evidence>
<keyword evidence="4 7" id="KW-1133">Transmembrane helix</keyword>
<dbReference type="CDD" id="cd06173">
    <property type="entry name" value="MFS_MefA_like"/>
    <property type="match status" value="1"/>
</dbReference>
<dbReference type="Proteomes" id="UP001142374">
    <property type="component" value="Unassembled WGS sequence"/>
</dbReference>
<evidence type="ECO:0000256" key="1">
    <source>
        <dbReference type="ARBA" id="ARBA00004651"/>
    </source>
</evidence>
<evidence type="ECO:0000256" key="6">
    <source>
        <dbReference type="SAM" id="MobiDB-lite"/>
    </source>
</evidence>
<feature type="transmembrane region" description="Helical" evidence="7">
    <location>
        <begin position="92"/>
        <end position="115"/>
    </location>
</feature>
<evidence type="ECO:0000256" key="2">
    <source>
        <dbReference type="ARBA" id="ARBA00022475"/>
    </source>
</evidence>
<gene>
    <name evidence="9" type="ORF">NQU55_15535</name>
</gene>
<dbReference type="Gene3D" id="1.20.1250.20">
    <property type="entry name" value="MFS general substrate transporter like domains"/>
    <property type="match status" value="1"/>
</dbReference>
<keyword evidence="2" id="KW-1003">Cell membrane</keyword>
<dbReference type="InterPro" id="IPR011701">
    <property type="entry name" value="MFS"/>
</dbReference>
<keyword evidence="3 7" id="KW-0812">Transmembrane</keyword>
<accession>A0A9X2LHB8</accession>
<evidence type="ECO:0000313" key="10">
    <source>
        <dbReference type="Proteomes" id="UP001142374"/>
    </source>
</evidence>
<sequence>MTDDSQSPDRQKDPPTAGLLRRHPDFRRLWAGETVRAFGASVTALVLPLVAVSTLHAGTFAVSLLGAATWVPWLVIGLPVGAWVDRMRRRPIMLACDAVCCVLFASIPVAAWAGLLSMAQLMAVALLTGAAAVFFETAYVAYLPTLLAPEDRAEGNAKLHGSDSAARLVGIGSGGLLAQVLGIANGLLANTATFLVSFVCIARIRRREPPPERAERTRGALAREIREGLSTVAGDPYLRSFTLFGATANFVLTAYQSIAVVFLFREVGLSSGLIGVVGTIGGLGSVLGSLVVRRASDRFGSARALLLFETGLLSFAPLIALTGPGAGLLLYVVGSAAVGTGVVAGNIIKAGFLQHYCPSGVLGRVSASSAFLNYGAMPVGALVGGALGTAAGLRPALLVLTVLLPLSTLILFFSPVRSRRELPEKALQTV</sequence>
<evidence type="ECO:0000256" key="7">
    <source>
        <dbReference type="SAM" id="Phobius"/>
    </source>
</evidence>
<keyword evidence="5 7" id="KW-0472">Membrane</keyword>
<feature type="transmembrane region" description="Helical" evidence="7">
    <location>
        <begin position="328"/>
        <end position="348"/>
    </location>
</feature>
<feature type="transmembrane region" description="Helical" evidence="7">
    <location>
        <begin position="57"/>
        <end position="80"/>
    </location>
</feature>
<dbReference type="SUPFAM" id="SSF103473">
    <property type="entry name" value="MFS general substrate transporter"/>
    <property type="match status" value="1"/>
</dbReference>
<proteinExistence type="predicted"/>
<dbReference type="PANTHER" id="PTHR23513">
    <property type="entry name" value="INTEGRAL MEMBRANE EFFLUX PROTEIN-RELATED"/>
    <property type="match status" value="1"/>
</dbReference>
<comment type="subcellular location">
    <subcellularLocation>
        <location evidence="1">Cell membrane</location>
        <topology evidence="1">Multi-pass membrane protein</topology>
    </subcellularLocation>
</comment>
<reference evidence="9" key="1">
    <citation type="submission" date="2022-06" db="EMBL/GenBank/DDBJ databases">
        <title>WGS of actinobacteria.</title>
        <authorList>
            <person name="Thawai C."/>
        </authorList>
    </citation>
    <scope>NUCLEOTIDE SEQUENCE</scope>
    <source>
        <strain evidence="9">AA8</strain>
    </source>
</reference>
<dbReference type="GO" id="GO:0005886">
    <property type="term" value="C:plasma membrane"/>
    <property type="evidence" value="ECO:0007669"/>
    <property type="project" value="UniProtKB-SubCell"/>
</dbReference>
<dbReference type="GO" id="GO:0022857">
    <property type="term" value="F:transmembrane transporter activity"/>
    <property type="evidence" value="ECO:0007669"/>
    <property type="project" value="InterPro"/>
</dbReference>
<feature type="transmembrane region" description="Helical" evidence="7">
    <location>
        <begin position="187"/>
        <end position="204"/>
    </location>
</feature>
<feature type="transmembrane region" description="Helical" evidence="7">
    <location>
        <begin position="29"/>
        <end position="51"/>
    </location>
</feature>
<name>A0A9X2LHB8_9ACTN</name>
<dbReference type="InterPro" id="IPR036259">
    <property type="entry name" value="MFS_trans_sf"/>
</dbReference>
<dbReference type="Pfam" id="PF07690">
    <property type="entry name" value="MFS_1"/>
    <property type="match status" value="1"/>
</dbReference>
<feature type="transmembrane region" description="Helical" evidence="7">
    <location>
        <begin position="121"/>
        <end position="143"/>
    </location>
</feature>
<dbReference type="EMBL" id="JANIID010000012">
    <property type="protein sequence ID" value="MCQ8771168.1"/>
    <property type="molecule type" value="Genomic_DNA"/>
</dbReference>
<dbReference type="RefSeq" id="WP_256790728.1">
    <property type="nucleotide sequence ID" value="NZ_JANIID010000012.1"/>
</dbReference>
<dbReference type="AlphaFoldDB" id="A0A9X2LHB8"/>
<evidence type="ECO:0000256" key="5">
    <source>
        <dbReference type="ARBA" id="ARBA00023136"/>
    </source>
</evidence>
<dbReference type="PANTHER" id="PTHR23513:SF6">
    <property type="entry name" value="MAJOR FACILITATOR SUPERFAMILY ASSOCIATED DOMAIN-CONTAINING PROTEIN"/>
    <property type="match status" value="1"/>
</dbReference>
<dbReference type="PROSITE" id="PS50850">
    <property type="entry name" value="MFS"/>
    <property type="match status" value="1"/>
</dbReference>
<feature type="region of interest" description="Disordered" evidence="6">
    <location>
        <begin position="1"/>
        <end position="20"/>
    </location>
</feature>
<organism evidence="9 10">
    <name type="scientific">Streptomyces telluris</name>
    <dbReference type="NCBI Taxonomy" id="2720021"/>
    <lineage>
        <taxon>Bacteria</taxon>
        <taxon>Bacillati</taxon>
        <taxon>Actinomycetota</taxon>
        <taxon>Actinomycetes</taxon>
        <taxon>Kitasatosporales</taxon>
        <taxon>Streptomycetaceae</taxon>
        <taxon>Streptomyces</taxon>
    </lineage>
</organism>
<comment type="caution">
    <text evidence="9">The sequence shown here is derived from an EMBL/GenBank/DDBJ whole genome shotgun (WGS) entry which is preliminary data.</text>
</comment>
<feature type="transmembrane region" description="Helical" evidence="7">
    <location>
        <begin position="270"/>
        <end position="292"/>
    </location>
</feature>
<evidence type="ECO:0000256" key="3">
    <source>
        <dbReference type="ARBA" id="ARBA00022692"/>
    </source>
</evidence>
<evidence type="ECO:0000259" key="8">
    <source>
        <dbReference type="PROSITE" id="PS50850"/>
    </source>
</evidence>